<dbReference type="GO" id="GO:0004407">
    <property type="term" value="F:histone deacetylase activity"/>
    <property type="evidence" value="ECO:0007669"/>
    <property type="project" value="TreeGrafter"/>
</dbReference>
<name>A1RRH7_PYRIL</name>
<dbReference type="PANTHER" id="PTHR10625:SF10">
    <property type="entry name" value="HISTONE DEACETYLASE HDAC1"/>
    <property type="match status" value="1"/>
</dbReference>
<dbReference type="Proteomes" id="UP000002595">
    <property type="component" value="Chromosome"/>
</dbReference>
<evidence type="ECO:0000313" key="3">
    <source>
        <dbReference type="Proteomes" id="UP000002595"/>
    </source>
</evidence>
<dbReference type="SUPFAM" id="SSF52768">
    <property type="entry name" value="Arginase/deacetylase"/>
    <property type="match status" value="1"/>
</dbReference>
<protein>
    <submittedName>
        <fullName evidence="2">Histone deacetylase superfamily</fullName>
    </submittedName>
</protein>
<dbReference type="InterPro" id="IPR023801">
    <property type="entry name" value="His_deacetylse_dom"/>
</dbReference>
<dbReference type="GO" id="GO:0040029">
    <property type="term" value="P:epigenetic regulation of gene expression"/>
    <property type="evidence" value="ECO:0007669"/>
    <property type="project" value="TreeGrafter"/>
</dbReference>
<dbReference type="eggNOG" id="arCOG00324">
    <property type="taxonomic scope" value="Archaea"/>
</dbReference>
<dbReference type="GeneID" id="4617613"/>
<dbReference type="HOGENOM" id="CLU_007727_8_0_2"/>
<dbReference type="OrthoDB" id="147549at2157"/>
<feature type="domain" description="Histone deacetylase" evidence="1">
    <location>
        <begin position="18"/>
        <end position="295"/>
    </location>
</feature>
<keyword evidence="3" id="KW-1185">Reference proteome</keyword>
<dbReference type="InterPro" id="IPR037138">
    <property type="entry name" value="His_deacetylse_dom_sf"/>
</dbReference>
<proteinExistence type="predicted"/>
<sequence length="336" mass="37476">MLVYYSPIFKKHTPPFRHPEAPDRLDHLLEGAREAGAEIKEPVMREDVWHIIESIHDKSYVELVRRLCREGHAEIDGDTYISSGTCDAAALAVSAIINAVERKETALIAARPPGHHAGVAGRALSAPSQGFCIFNTAAIGALYGEEGVAVLDIDVHHGNGTQEILYDRDLLYISTHQHPLTLYPGTGYPEEVGEGKGEGYNINIPLPPHTGDDVYIKVIDEIITSVLRQYNPRLVIISLGWDAHKEDPLADMKLSLKSYLYVFETVLRLQKPVIFLLEGGYNREVIRRGTKALIRLADAGEFAPGESQTSTDVHTLEKFEEIIKEVKSYVGRYWRL</sequence>
<dbReference type="STRING" id="384616.Pisl_0381"/>
<dbReference type="AlphaFoldDB" id="A1RRH7"/>
<dbReference type="Gene3D" id="3.40.800.20">
    <property type="entry name" value="Histone deacetylase domain"/>
    <property type="match status" value="1"/>
</dbReference>
<evidence type="ECO:0000313" key="2">
    <source>
        <dbReference type="EMBL" id="ABL87559.1"/>
    </source>
</evidence>
<dbReference type="RefSeq" id="WP_011762136.1">
    <property type="nucleotide sequence ID" value="NC_008701.1"/>
</dbReference>
<organism evidence="2 3">
    <name type="scientific">Pyrobaculum islandicum (strain DSM 4184 / JCM 9189 / GEO3)</name>
    <dbReference type="NCBI Taxonomy" id="384616"/>
    <lineage>
        <taxon>Archaea</taxon>
        <taxon>Thermoproteota</taxon>
        <taxon>Thermoprotei</taxon>
        <taxon>Thermoproteales</taxon>
        <taxon>Thermoproteaceae</taxon>
        <taxon>Pyrobaculum</taxon>
    </lineage>
</organism>
<dbReference type="InterPro" id="IPR023696">
    <property type="entry name" value="Ureohydrolase_dom_sf"/>
</dbReference>
<dbReference type="PANTHER" id="PTHR10625">
    <property type="entry name" value="HISTONE DEACETYLASE HDAC1-RELATED"/>
    <property type="match status" value="1"/>
</dbReference>
<dbReference type="CDD" id="cd10001">
    <property type="entry name" value="HDAC_classII_APAH"/>
    <property type="match status" value="1"/>
</dbReference>
<gene>
    <name evidence="2" type="ordered locus">Pisl_0381</name>
</gene>
<dbReference type="EMBL" id="CP000504">
    <property type="protein sequence ID" value="ABL87559.1"/>
    <property type="molecule type" value="Genomic_DNA"/>
</dbReference>
<evidence type="ECO:0000259" key="1">
    <source>
        <dbReference type="Pfam" id="PF00850"/>
    </source>
</evidence>
<reference evidence="2" key="1">
    <citation type="submission" date="2006-12" db="EMBL/GenBank/DDBJ databases">
        <title>Complete sequence of Pyrobaculum islandicum DSM 4184.</title>
        <authorList>
            <person name="Copeland A."/>
            <person name="Lucas S."/>
            <person name="Lapidus A."/>
            <person name="Barry K."/>
            <person name="Detter J.C."/>
            <person name="Glavina del Rio T."/>
            <person name="Dalin E."/>
            <person name="Tice H."/>
            <person name="Pitluck S."/>
            <person name="Meincke L."/>
            <person name="Brettin T."/>
            <person name="Bruce D."/>
            <person name="Han C."/>
            <person name="Tapia R."/>
            <person name="Gilna P."/>
            <person name="Schmutz J."/>
            <person name="Larimer F."/>
            <person name="Land M."/>
            <person name="Hauser L."/>
            <person name="Kyrpides N."/>
            <person name="Mikhailova N."/>
            <person name="Cozen A.E."/>
            <person name="Fitz-Gibbon S.T."/>
            <person name="House C.H."/>
            <person name="Saltikov C."/>
            <person name="Lowe T."/>
            <person name="Richardson P."/>
        </authorList>
    </citation>
    <scope>NUCLEOTIDE SEQUENCE [LARGE SCALE GENOMIC DNA]</scope>
    <source>
        <strain evidence="2">DSM 4184</strain>
    </source>
</reference>
<accession>A1RRH7</accession>
<dbReference type="KEGG" id="pis:Pisl_0381"/>
<dbReference type="Pfam" id="PF00850">
    <property type="entry name" value="Hist_deacetyl"/>
    <property type="match status" value="1"/>
</dbReference>